<reference evidence="1" key="1">
    <citation type="submission" date="2011-10" db="EMBL/GenBank/DDBJ databases">
        <title>Provirophages and transpovirons: unique mobilome of giant viruses.</title>
        <authorList>
            <person name="Desnues C."/>
            <person name="LaScola B."/>
            <person name="Yutin N."/>
            <person name="Fournous G."/>
            <person name="Koonin E."/>
            <person name="Raoult D."/>
        </authorList>
    </citation>
    <scope>NUCLEOTIDE SEQUENCE</scope>
    <source>
        <strain evidence="1">Mv13-mv</strain>
    </source>
</reference>
<proteinExistence type="predicted"/>
<gene>
    <name evidence="1" type="ORF">mv_R937</name>
</gene>
<protein>
    <submittedName>
        <fullName evidence="1">Uncharacterized protein</fullName>
    </submittedName>
</protein>
<name>H2EF74_9VIRU</name>
<sequence>MLKFIPYKTIKKTKDGIKLVEEYETHTYYIKISNYHIFYKRFRE</sequence>
<accession>H2EF74</accession>
<evidence type="ECO:0000313" key="1">
    <source>
        <dbReference type="EMBL" id="AEX63139.1"/>
    </source>
</evidence>
<dbReference type="EMBL" id="JN885999">
    <property type="protein sequence ID" value="AEX63139.1"/>
    <property type="molecule type" value="Genomic_DNA"/>
</dbReference>
<organism evidence="1">
    <name type="scientific">Moumouvirus sp. 'Monve'</name>
    <dbReference type="NCBI Taxonomy" id="1128131"/>
    <lineage>
        <taxon>Viruses</taxon>
        <taxon>Varidnaviria</taxon>
        <taxon>Bamfordvirae</taxon>
        <taxon>Nucleocytoviricota</taxon>
        <taxon>Megaviricetes</taxon>
        <taxon>Imitervirales</taxon>
        <taxon>Mimiviridae</taxon>
        <taxon>Megamimivirinae</taxon>
        <taxon>Moumouvirus</taxon>
    </lineage>
</organism>